<dbReference type="RefSeq" id="WP_259661931.1">
    <property type="nucleotide sequence ID" value="NZ_JAHXRI010000010.1"/>
</dbReference>
<dbReference type="Proteomes" id="UP000739565">
    <property type="component" value="Unassembled WGS sequence"/>
</dbReference>
<evidence type="ECO:0000259" key="9">
    <source>
        <dbReference type="Pfam" id="PF12805"/>
    </source>
</evidence>
<organism evidence="11 12">
    <name type="scientific">Zwartia hollandica</name>
    <dbReference type="NCBI Taxonomy" id="324606"/>
    <lineage>
        <taxon>Bacteria</taxon>
        <taxon>Pseudomonadati</taxon>
        <taxon>Pseudomonadota</taxon>
        <taxon>Betaproteobacteria</taxon>
        <taxon>Burkholderiales</taxon>
        <taxon>Alcaligenaceae</taxon>
        <taxon>Zwartia</taxon>
    </lineage>
</organism>
<keyword evidence="12" id="KW-1185">Reference proteome</keyword>
<feature type="transmembrane region" description="Helical" evidence="8">
    <location>
        <begin position="427"/>
        <end position="445"/>
    </location>
</feature>
<dbReference type="Pfam" id="PF13515">
    <property type="entry name" value="FUSC_2"/>
    <property type="match status" value="1"/>
</dbReference>
<feature type="transmembrane region" description="Helical" evidence="8">
    <location>
        <begin position="118"/>
        <end position="134"/>
    </location>
</feature>
<keyword evidence="2" id="KW-1003">Cell membrane</keyword>
<evidence type="ECO:0000259" key="10">
    <source>
        <dbReference type="Pfam" id="PF13515"/>
    </source>
</evidence>
<dbReference type="PANTHER" id="PTHR30509:SF9">
    <property type="entry name" value="MULTIDRUG RESISTANCE PROTEIN MDTO"/>
    <property type="match status" value="1"/>
</dbReference>
<feature type="transmembrane region" description="Helical" evidence="8">
    <location>
        <begin position="140"/>
        <end position="160"/>
    </location>
</feature>
<evidence type="ECO:0000256" key="2">
    <source>
        <dbReference type="ARBA" id="ARBA00022475"/>
    </source>
</evidence>
<dbReference type="PANTHER" id="PTHR30509">
    <property type="entry name" value="P-HYDROXYBENZOIC ACID EFFLUX PUMP SUBUNIT-RELATED"/>
    <property type="match status" value="1"/>
</dbReference>
<name>A0A953NAI8_9BURK</name>
<keyword evidence="4 8" id="KW-1133">Transmembrane helix</keyword>
<comment type="subcellular location">
    <subcellularLocation>
        <location evidence="1">Cell membrane</location>
        <topology evidence="1">Multi-pass membrane protein</topology>
    </subcellularLocation>
</comment>
<evidence type="ECO:0000256" key="4">
    <source>
        <dbReference type="ARBA" id="ARBA00022989"/>
    </source>
</evidence>
<feature type="transmembrane region" description="Helical" evidence="8">
    <location>
        <begin position="403"/>
        <end position="421"/>
    </location>
</feature>
<comment type="caution">
    <text evidence="11">The sequence shown here is derived from an EMBL/GenBank/DDBJ whole genome shotgun (WGS) entry which is preliminary data.</text>
</comment>
<evidence type="ECO:0000256" key="6">
    <source>
        <dbReference type="ARBA" id="ARBA00043993"/>
    </source>
</evidence>
<feature type="transmembrane region" description="Helical" evidence="8">
    <location>
        <begin position="452"/>
        <end position="470"/>
    </location>
</feature>
<feature type="coiled-coil region" evidence="7">
    <location>
        <begin position="304"/>
        <end position="361"/>
    </location>
</feature>
<dbReference type="AlphaFoldDB" id="A0A953NAI8"/>
<feature type="domain" description="Integral membrane bound transporter" evidence="10">
    <location>
        <begin position="420"/>
        <end position="538"/>
    </location>
</feature>
<dbReference type="InterPro" id="IPR049453">
    <property type="entry name" value="Memb_transporter_dom"/>
</dbReference>
<protein>
    <submittedName>
        <fullName evidence="11">FUSC family protein</fullName>
    </submittedName>
</protein>
<keyword evidence="5 8" id="KW-0472">Membrane</keyword>
<evidence type="ECO:0000313" key="12">
    <source>
        <dbReference type="Proteomes" id="UP000739565"/>
    </source>
</evidence>
<gene>
    <name evidence="11" type="ORF">KZZ10_12845</name>
</gene>
<dbReference type="GO" id="GO:0005886">
    <property type="term" value="C:plasma membrane"/>
    <property type="evidence" value="ECO:0007669"/>
    <property type="project" value="UniProtKB-SubCell"/>
</dbReference>
<sequence length="725" mass="81009">MNDAVSQLQRFLFSHHLYSGVRRAAGILLPITILGGIFGWYGAGLIATFGALCVAFIDQPGPHEHRVREMLGGTLLSTLTVAITGLASSHPLLIWFVVIGQCFAYSMLSVFGKKGGQIGFACLLLMTVTMHEAMPTNEVWLHTLTSFAGGLFYTLFSYSLSRVMHVREKEQALSVALFATADYIGRRADMYDCSRDLEDSYRKLVACQSSMTDKHQGARDMVLRGLAKAGLITDSKRIMLWNLFIEMIDILETLVATRTDYALLRQKLGNSDAILFMRDALRKMSVDLDYIALSVSKETTASHRSSVKAELRALEYEIEQMTRNGFAQSDPNTYNLCVEILRRLRHSAEIIERMIEATQRKPNAKPLESVMLDQSLSQFLSREHFRLRMITSNLRLDSPICRYALRVALAAGVAMTVWTLIPQLAQQGYWILLTVLIIMKPGFALTRQRNGWRLVGTLIGCTVALGIMFANLSNSWLLAIMVLSTIIGGSMLQINYMVASIFNTNAVLLAFHFVDPSAATVIGDRALDTFIGSVISFACSYFLPWWESQFMPSLTRAAISANREYLRAGLKYVTVFQQSGQNSLDEQVKQADLAWRLSRKNAYVALSNLADAFYRMMLEPHSRQWHAVEFNNLMIQNHTLASQIATVIHTLATSREAPQPMTDHLLALVPFLEAHRSGYLPPLPAMVSDGSQPTLSYPMTQLHNTVAAIDQEMSIIHQHLTPASL</sequence>
<evidence type="ECO:0000256" key="1">
    <source>
        <dbReference type="ARBA" id="ARBA00004651"/>
    </source>
</evidence>
<evidence type="ECO:0000256" key="5">
    <source>
        <dbReference type="ARBA" id="ARBA00023136"/>
    </source>
</evidence>
<dbReference type="InterPro" id="IPR032692">
    <property type="entry name" value="YccS_N"/>
</dbReference>
<dbReference type="Pfam" id="PF12805">
    <property type="entry name" value="FUSC-like"/>
    <property type="match status" value="1"/>
</dbReference>
<proteinExistence type="inferred from homology"/>
<feature type="domain" description="Integral membrane protein YccS N-terminal" evidence="9">
    <location>
        <begin position="70"/>
        <end position="346"/>
    </location>
</feature>
<comment type="similarity">
    <text evidence="6">Belongs to the YccS/YhfK family.</text>
</comment>
<evidence type="ECO:0000256" key="7">
    <source>
        <dbReference type="SAM" id="Coils"/>
    </source>
</evidence>
<evidence type="ECO:0000256" key="8">
    <source>
        <dbReference type="SAM" id="Phobius"/>
    </source>
</evidence>
<feature type="transmembrane region" description="Helical" evidence="8">
    <location>
        <begin position="476"/>
        <end position="494"/>
    </location>
</feature>
<dbReference type="EMBL" id="JAHXRI010000010">
    <property type="protein sequence ID" value="MBZ1351535.1"/>
    <property type="molecule type" value="Genomic_DNA"/>
</dbReference>
<evidence type="ECO:0000256" key="3">
    <source>
        <dbReference type="ARBA" id="ARBA00022692"/>
    </source>
</evidence>
<keyword evidence="7" id="KW-0175">Coiled coil</keyword>
<accession>A0A953NAI8</accession>
<evidence type="ECO:0000313" key="11">
    <source>
        <dbReference type="EMBL" id="MBZ1351535.1"/>
    </source>
</evidence>
<feature type="transmembrane region" description="Helical" evidence="8">
    <location>
        <begin position="27"/>
        <end position="57"/>
    </location>
</feature>
<keyword evidence="3 8" id="KW-0812">Transmembrane</keyword>
<reference evidence="11" key="1">
    <citation type="submission" date="2021-07" db="EMBL/GenBank/DDBJ databases">
        <title>New genus and species of the family Alcaligenaceae.</title>
        <authorList>
            <person name="Hahn M.W."/>
        </authorList>
    </citation>
    <scope>NUCLEOTIDE SEQUENCE</scope>
    <source>
        <strain evidence="11">LF4-65</strain>
    </source>
</reference>